<dbReference type="Pfam" id="PF13545">
    <property type="entry name" value="HTH_Crp_2"/>
    <property type="match status" value="1"/>
</dbReference>
<evidence type="ECO:0000259" key="5">
    <source>
        <dbReference type="PROSITE" id="PS51063"/>
    </source>
</evidence>
<dbReference type="InterPro" id="IPR012318">
    <property type="entry name" value="HTH_CRP"/>
</dbReference>
<dbReference type="EMBL" id="UOFO01000052">
    <property type="protein sequence ID" value="VAW84773.1"/>
    <property type="molecule type" value="Genomic_DNA"/>
</dbReference>
<keyword evidence="1" id="KW-0805">Transcription regulation</keyword>
<feature type="domain" description="HTH crp-type" evidence="5">
    <location>
        <begin position="171"/>
        <end position="244"/>
    </location>
</feature>
<dbReference type="InterPro" id="IPR000595">
    <property type="entry name" value="cNMP-bd_dom"/>
</dbReference>
<dbReference type="InterPro" id="IPR018490">
    <property type="entry name" value="cNMP-bd_dom_sf"/>
</dbReference>
<dbReference type="PROSITE" id="PS51257">
    <property type="entry name" value="PROKAR_LIPOPROTEIN"/>
    <property type="match status" value="1"/>
</dbReference>
<accession>A0A3B0Z9B7</accession>
<dbReference type="SUPFAM" id="SSF51206">
    <property type="entry name" value="cAMP-binding domain-like"/>
    <property type="match status" value="1"/>
</dbReference>
<dbReference type="InterPro" id="IPR036388">
    <property type="entry name" value="WH-like_DNA-bd_sf"/>
</dbReference>
<dbReference type="PRINTS" id="PR00034">
    <property type="entry name" value="HTHCRP"/>
</dbReference>
<dbReference type="InterPro" id="IPR036390">
    <property type="entry name" value="WH_DNA-bd_sf"/>
</dbReference>
<dbReference type="PANTHER" id="PTHR24567:SF75">
    <property type="entry name" value="FUMARATE AND NITRATE REDUCTION REGULATORY PROTEIN"/>
    <property type="match status" value="1"/>
</dbReference>
<dbReference type="AlphaFoldDB" id="A0A3B0Z9B7"/>
<dbReference type="InterPro" id="IPR014710">
    <property type="entry name" value="RmlC-like_jellyroll"/>
</dbReference>
<name>A0A3B0Z9B7_9ZZZZ</name>
<dbReference type="PANTHER" id="PTHR24567">
    <property type="entry name" value="CRP FAMILY TRANSCRIPTIONAL REGULATORY PROTEIN"/>
    <property type="match status" value="1"/>
</dbReference>
<reference evidence="6" key="1">
    <citation type="submission" date="2018-06" db="EMBL/GenBank/DDBJ databases">
        <authorList>
            <person name="Zhirakovskaya E."/>
        </authorList>
    </citation>
    <scope>NUCLEOTIDE SEQUENCE</scope>
</reference>
<dbReference type="GO" id="GO:0003677">
    <property type="term" value="F:DNA binding"/>
    <property type="evidence" value="ECO:0007669"/>
    <property type="project" value="UniProtKB-KW"/>
</dbReference>
<dbReference type="PROSITE" id="PS50042">
    <property type="entry name" value="CNMP_BINDING_3"/>
    <property type="match status" value="1"/>
</dbReference>
<dbReference type="SMART" id="SM00100">
    <property type="entry name" value="cNMP"/>
    <property type="match status" value="1"/>
</dbReference>
<evidence type="ECO:0000256" key="3">
    <source>
        <dbReference type="ARBA" id="ARBA00023163"/>
    </source>
</evidence>
<dbReference type="Gene3D" id="2.60.120.10">
    <property type="entry name" value="Jelly Rolls"/>
    <property type="match status" value="1"/>
</dbReference>
<feature type="domain" description="Cyclic nucleotide-binding" evidence="4">
    <location>
        <begin position="37"/>
        <end position="107"/>
    </location>
</feature>
<evidence type="ECO:0000259" key="4">
    <source>
        <dbReference type="PROSITE" id="PS50042"/>
    </source>
</evidence>
<dbReference type="FunFam" id="1.10.10.10:FF:000028">
    <property type="entry name" value="Fumarate/nitrate reduction transcriptional regulator Fnr"/>
    <property type="match status" value="1"/>
</dbReference>
<dbReference type="GO" id="GO:0003700">
    <property type="term" value="F:DNA-binding transcription factor activity"/>
    <property type="evidence" value="ECO:0007669"/>
    <property type="project" value="TreeGrafter"/>
</dbReference>
<dbReference type="CDD" id="cd00092">
    <property type="entry name" value="HTH_CRP"/>
    <property type="match status" value="1"/>
</dbReference>
<evidence type="ECO:0000256" key="2">
    <source>
        <dbReference type="ARBA" id="ARBA00023125"/>
    </source>
</evidence>
<dbReference type="InterPro" id="IPR050397">
    <property type="entry name" value="Env_Response_Regulators"/>
</dbReference>
<protein>
    <submittedName>
        <fullName evidence="6">Fumarate and nitrate reduction regulatory protein</fullName>
    </submittedName>
</protein>
<sequence>MAVKKIQQKFLELSHSLVTPLSGMYSCTDGYWLKVSLPPGLSSHEMNDCSSLVVRRRLIAKGEYLFRTDDASQYLYAVLSGSFKSCLLSAGKEEQVLQFFFSGDHIGLNGFDNEKFACSAVALEDSQVCELPYEELDRLCLGSLAIVQWLHSISARELSYSQKMLLLLGKKNAKQRVAYFFLVLSEKLKQKGLSGYEFRLSMPRKDIANHLGLAVETISRVLTKLHNEAVIDVNGKGIVVKDRLALQALSMG</sequence>
<dbReference type="SMART" id="SM00419">
    <property type="entry name" value="HTH_CRP"/>
    <property type="match status" value="1"/>
</dbReference>
<dbReference type="SUPFAM" id="SSF46785">
    <property type="entry name" value="Winged helix' DNA-binding domain"/>
    <property type="match status" value="1"/>
</dbReference>
<dbReference type="GO" id="GO:0005829">
    <property type="term" value="C:cytosol"/>
    <property type="evidence" value="ECO:0007669"/>
    <property type="project" value="TreeGrafter"/>
</dbReference>
<evidence type="ECO:0000256" key="1">
    <source>
        <dbReference type="ARBA" id="ARBA00023015"/>
    </source>
</evidence>
<keyword evidence="2" id="KW-0238">DNA-binding</keyword>
<dbReference type="CDD" id="cd00038">
    <property type="entry name" value="CAP_ED"/>
    <property type="match status" value="1"/>
</dbReference>
<organism evidence="6">
    <name type="scientific">hydrothermal vent metagenome</name>
    <dbReference type="NCBI Taxonomy" id="652676"/>
    <lineage>
        <taxon>unclassified sequences</taxon>
        <taxon>metagenomes</taxon>
        <taxon>ecological metagenomes</taxon>
    </lineage>
</organism>
<evidence type="ECO:0000313" key="6">
    <source>
        <dbReference type="EMBL" id="VAW84773.1"/>
    </source>
</evidence>
<dbReference type="PROSITE" id="PS51063">
    <property type="entry name" value="HTH_CRP_2"/>
    <property type="match status" value="1"/>
</dbReference>
<gene>
    <name evidence="6" type="ORF">MNBD_GAMMA16-1345</name>
</gene>
<keyword evidence="3" id="KW-0804">Transcription</keyword>
<dbReference type="Gene3D" id="1.10.10.10">
    <property type="entry name" value="Winged helix-like DNA-binding domain superfamily/Winged helix DNA-binding domain"/>
    <property type="match status" value="1"/>
</dbReference>
<dbReference type="Pfam" id="PF00027">
    <property type="entry name" value="cNMP_binding"/>
    <property type="match status" value="1"/>
</dbReference>
<proteinExistence type="predicted"/>